<proteinExistence type="predicted"/>
<sequence length="72" mass="7670">MVFLVSKDATPSVNIRCFSLQIFPLEICGCRVSGGGAALYGKRGSSVFSADLISLYVMQGRLEGIQLSKLGL</sequence>
<evidence type="ECO:0000313" key="1">
    <source>
        <dbReference type="EMBL" id="OLY82752.1"/>
    </source>
</evidence>
<name>A0A1R0H0T9_9FUNG</name>
<gene>
    <name evidence="1" type="ORF">AYI68_g3117</name>
</gene>
<protein>
    <submittedName>
        <fullName evidence="1">Uncharacterized protein</fullName>
    </submittedName>
</protein>
<comment type="caution">
    <text evidence="1">The sequence shown here is derived from an EMBL/GenBank/DDBJ whole genome shotgun (WGS) entry which is preliminary data.</text>
</comment>
<dbReference type="Proteomes" id="UP000187455">
    <property type="component" value="Unassembled WGS sequence"/>
</dbReference>
<organism evidence="1 2">
    <name type="scientific">Smittium mucronatum</name>
    <dbReference type="NCBI Taxonomy" id="133383"/>
    <lineage>
        <taxon>Eukaryota</taxon>
        <taxon>Fungi</taxon>
        <taxon>Fungi incertae sedis</taxon>
        <taxon>Zoopagomycota</taxon>
        <taxon>Kickxellomycotina</taxon>
        <taxon>Harpellomycetes</taxon>
        <taxon>Harpellales</taxon>
        <taxon>Legeriomycetaceae</taxon>
        <taxon>Smittium</taxon>
    </lineage>
</organism>
<reference evidence="1 2" key="1">
    <citation type="journal article" date="2016" name="Mol. Biol. Evol.">
        <title>Genome-Wide Survey of Gut Fungi (Harpellales) Reveals the First Horizontally Transferred Ubiquitin Gene from a Mosquito Host.</title>
        <authorList>
            <person name="Wang Y."/>
            <person name="White M.M."/>
            <person name="Kvist S."/>
            <person name="Moncalvo J.M."/>
        </authorList>
    </citation>
    <scope>NUCLEOTIDE SEQUENCE [LARGE SCALE GENOMIC DNA]</scope>
    <source>
        <strain evidence="1 2">ALG-7-W6</strain>
    </source>
</reference>
<keyword evidence="2" id="KW-1185">Reference proteome</keyword>
<dbReference type="AlphaFoldDB" id="A0A1R0H0T9"/>
<accession>A0A1R0H0T9</accession>
<dbReference type="EMBL" id="LSSL01001268">
    <property type="protein sequence ID" value="OLY82752.1"/>
    <property type="molecule type" value="Genomic_DNA"/>
</dbReference>
<evidence type="ECO:0000313" key="2">
    <source>
        <dbReference type="Proteomes" id="UP000187455"/>
    </source>
</evidence>